<organism evidence="15 16">
    <name type="scientific">Acinetobacter vivianii</name>
    <dbReference type="NCBI Taxonomy" id="1776742"/>
    <lineage>
        <taxon>Bacteria</taxon>
        <taxon>Pseudomonadati</taxon>
        <taxon>Pseudomonadota</taxon>
        <taxon>Gammaproteobacteria</taxon>
        <taxon>Moraxellales</taxon>
        <taxon>Moraxellaceae</taxon>
        <taxon>Acinetobacter</taxon>
    </lineage>
</organism>
<dbReference type="PATRIC" id="fig|1217712.3.peg.3238"/>
<comment type="catalytic activity">
    <reaction evidence="10">
        <text>nicotinate beta-D-ribonucleotide + CO2 + diphosphate = quinolinate + 5-phospho-alpha-D-ribose 1-diphosphate + 2 H(+)</text>
        <dbReference type="Rhea" id="RHEA:12733"/>
        <dbReference type="ChEBI" id="CHEBI:15378"/>
        <dbReference type="ChEBI" id="CHEBI:16526"/>
        <dbReference type="ChEBI" id="CHEBI:29959"/>
        <dbReference type="ChEBI" id="CHEBI:33019"/>
        <dbReference type="ChEBI" id="CHEBI:57502"/>
        <dbReference type="ChEBI" id="CHEBI:58017"/>
        <dbReference type="EC" id="2.4.2.19"/>
    </reaction>
</comment>
<dbReference type="Pfam" id="PF02749">
    <property type="entry name" value="QRPTase_N"/>
    <property type="match status" value="1"/>
</dbReference>
<proteinExistence type="inferred from homology"/>
<dbReference type="NCBIfam" id="TIGR00078">
    <property type="entry name" value="nadC"/>
    <property type="match status" value="1"/>
</dbReference>
<comment type="caution">
    <text evidence="15">The sequence shown here is derived from an EMBL/GenBank/DDBJ whole genome shotgun (WGS) entry which is preliminary data.</text>
</comment>
<keyword evidence="8 12" id="KW-0808">Transferase</keyword>
<evidence type="ECO:0000256" key="6">
    <source>
        <dbReference type="ARBA" id="ARBA00022642"/>
    </source>
</evidence>
<dbReference type="AlphaFoldDB" id="N8W8G2"/>
<dbReference type="UniPathway" id="UPA00253">
    <property type="reaction ID" value="UER00331"/>
</dbReference>
<dbReference type="PIRSF" id="PIRSF006250">
    <property type="entry name" value="NadC_ModD"/>
    <property type="match status" value="1"/>
</dbReference>
<protein>
    <recommendedName>
        <fullName evidence="11">Probable nicotinate-nucleotide pyrophosphorylase [carboxylating]</fullName>
        <ecNumber evidence="5">2.4.2.19</ecNumber>
    </recommendedName>
    <alternativeName>
        <fullName evidence="9">Quinolinate phosphoribosyltransferase [decarboxylating]</fullName>
    </alternativeName>
</protein>
<dbReference type="PANTHER" id="PTHR32179:SF3">
    <property type="entry name" value="NICOTINATE-NUCLEOTIDE PYROPHOSPHORYLASE [CARBOXYLATING]"/>
    <property type="match status" value="1"/>
</dbReference>
<dbReference type="SUPFAM" id="SSF54675">
    <property type="entry name" value="Nicotinate/Quinolinate PRTase N-terminal domain-like"/>
    <property type="match status" value="1"/>
</dbReference>
<dbReference type="GO" id="GO:0004514">
    <property type="term" value="F:nicotinate-nucleotide diphosphorylase (carboxylating) activity"/>
    <property type="evidence" value="ECO:0007669"/>
    <property type="project" value="UniProtKB-EC"/>
</dbReference>
<dbReference type="EMBL" id="APPC01000022">
    <property type="protein sequence ID" value="ENU91214.1"/>
    <property type="molecule type" value="Genomic_DNA"/>
</dbReference>
<gene>
    <name evidence="15" type="ORF">F971_03352</name>
</gene>
<dbReference type="PANTHER" id="PTHR32179">
    <property type="entry name" value="NICOTINATE-NUCLEOTIDE PYROPHOSPHORYLASE [CARBOXYLATING]"/>
    <property type="match status" value="1"/>
</dbReference>
<evidence type="ECO:0000313" key="16">
    <source>
        <dbReference type="Proteomes" id="UP000013049"/>
    </source>
</evidence>
<dbReference type="InterPro" id="IPR037128">
    <property type="entry name" value="Quinolinate_PRibosylTase_N_sf"/>
</dbReference>
<dbReference type="CDD" id="cd01572">
    <property type="entry name" value="QPRTase"/>
    <property type="match status" value="1"/>
</dbReference>
<dbReference type="GO" id="GO:0005737">
    <property type="term" value="C:cytoplasm"/>
    <property type="evidence" value="ECO:0007669"/>
    <property type="project" value="TreeGrafter"/>
</dbReference>
<sequence>MLIFYEEGANITHTFFGQKYTGTGMSIPQSLLEQSIQINIQQALQEDIGDGDITAMLTPVDEQATATIISREEMVLAGQPWVNALIQAYDNSVQVTWLKQEGEVVGANEAFLKLAGSARSLLTVERPALNFIQTLSAVATKTASYVKQLDGLHTKLLDTRKTLPGLRIAQKYAVAIGGGQNHRLGLFDAFLIKENHIMAAGGIAQAITKAHQIAPGKPIEVEVETWDELNQALEAGADIVMLDNFSQQQMIDAVKHVAGRCKLEASGNITIENLREVATTGVDYISMGVLTKDVRAVDLSMRFNA</sequence>
<dbReference type="FunFam" id="3.20.20.70:FF:000030">
    <property type="entry name" value="Nicotinate-nucleotide pyrophosphorylase, carboxylating"/>
    <property type="match status" value="1"/>
</dbReference>
<dbReference type="InterPro" id="IPR022412">
    <property type="entry name" value="Quinolinate_PRibosylTrfase_N"/>
</dbReference>
<dbReference type="eggNOG" id="COG0157">
    <property type="taxonomic scope" value="Bacteria"/>
</dbReference>
<evidence type="ECO:0000256" key="5">
    <source>
        <dbReference type="ARBA" id="ARBA00011944"/>
    </source>
</evidence>
<evidence type="ECO:0000256" key="1">
    <source>
        <dbReference type="ARBA" id="ARBA00003237"/>
    </source>
</evidence>
<dbReference type="InterPro" id="IPR027277">
    <property type="entry name" value="NadC/ModD"/>
</dbReference>
<feature type="domain" description="Quinolinate phosphoribosyl transferase C-terminal" evidence="13">
    <location>
        <begin position="138"/>
        <end position="302"/>
    </location>
</feature>
<evidence type="ECO:0000256" key="10">
    <source>
        <dbReference type="ARBA" id="ARBA00047445"/>
    </source>
</evidence>
<accession>N8W8G2</accession>
<dbReference type="HOGENOM" id="CLU_039622_0_3_6"/>
<feature type="domain" description="Quinolinate phosphoribosyl transferase N-terminal" evidence="14">
    <location>
        <begin position="52"/>
        <end position="136"/>
    </location>
</feature>
<dbReference type="InterPro" id="IPR013785">
    <property type="entry name" value="Aldolase_TIM"/>
</dbReference>
<evidence type="ECO:0000256" key="2">
    <source>
        <dbReference type="ARBA" id="ARBA00004893"/>
    </source>
</evidence>
<evidence type="ECO:0000259" key="14">
    <source>
        <dbReference type="Pfam" id="PF02749"/>
    </source>
</evidence>
<keyword evidence="7 12" id="KW-0328">Glycosyltransferase</keyword>
<dbReference type="InterPro" id="IPR036068">
    <property type="entry name" value="Nicotinate_pribotase-like_C"/>
</dbReference>
<dbReference type="InterPro" id="IPR002638">
    <property type="entry name" value="Quinolinate_PRibosylTrfase_C"/>
</dbReference>
<dbReference type="FunFam" id="3.90.1170.20:FF:000001">
    <property type="entry name" value="Nicotinate-nucleotide diphosphorylase (Carboxylating)"/>
    <property type="match status" value="1"/>
</dbReference>
<evidence type="ECO:0000256" key="8">
    <source>
        <dbReference type="ARBA" id="ARBA00022679"/>
    </source>
</evidence>
<dbReference type="Gene3D" id="3.90.1170.20">
    <property type="entry name" value="Quinolinate phosphoribosyl transferase, N-terminal domain"/>
    <property type="match status" value="1"/>
</dbReference>
<name>N8W8G2_9GAMM</name>
<dbReference type="EC" id="2.4.2.19" evidence="5"/>
<evidence type="ECO:0000256" key="9">
    <source>
        <dbReference type="ARBA" id="ARBA00033102"/>
    </source>
</evidence>
<evidence type="ECO:0000256" key="12">
    <source>
        <dbReference type="PIRNR" id="PIRNR006250"/>
    </source>
</evidence>
<dbReference type="InterPro" id="IPR004393">
    <property type="entry name" value="NadC"/>
</dbReference>
<comment type="function">
    <text evidence="1">Involved in the catabolism of quinolinic acid (QA).</text>
</comment>
<comment type="pathway">
    <text evidence="2">Cofactor biosynthesis; NAD(+) biosynthesis; nicotinate D-ribonucleotide from quinolinate: step 1/1.</text>
</comment>
<dbReference type="SUPFAM" id="SSF51690">
    <property type="entry name" value="Nicotinate/Quinolinate PRTase C-terminal domain-like"/>
    <property type="match status" value="1"/>
</dbReference>
<evidence type="ECO:0000256" key="3">
    <source>
        <dbReference type="ARBA" id="ARBA00009400"/>
    </source>
</evidence>
<comment type="similarity">
    <text evidence="3 12">Belongs to the NadC/ModD family.</text>
</comment>
<evidence type="ECO:0000256" key="4">
    <source>
        <dbReference type="ARBA" id="ARBA00011218"/>
    </source>
</evidence>
<comment type="subunit">
    <text evidence="4">Hexamer formed by 3 homodimers.</text>
</comment>
<dbReference type="Proteomes" id="UP000013049">
    <property type="component" value="Unassembled WGS sequence"/>
</dbReference>
<evidence type="ECO:0000259" key="13">
    <source>
        <dbReference type="Pfam" id="PF01729"/>
    </source>
</evidence>
<evidence type="ECO:0000256" key="11">
    <source>
        <dbReference type="ARBA" id="ARBA00069173"/>
    </source>
</evidence>
<evidence type="ECO:0000256" key="7">
    <source>
        <dbReference type="ARBA" id="ARBA00022676"/>
    </source>
</evidence>
<dbReference type="Gene3D" id="3.20.20.70">
    <property type="entry name" value="Aldolase class I"/>
    <property type="match status" value="1"/>
</dbReference>
<keyword evidence="6" id="KW-0662">Pyridine nucleotide biosynthesis</keyword>
<dbReference type="GO" id="GO:0009435">
    <property type="term" value="P:NAD+ biosynthetic process"/>
    <property type="evidence" value="ECO:0007669"/>
    <property type="project" value="UniProtKB-UniPathway"/>
</dbReference>
<dbReference type="Pfam" id="PF01729">
    <property type="entry name" value="QRPTase_C"/>
    <property type="match status" value="1"/>
</dbReference>
<dbReference type="GO" id="GO:0034213">
    <property type="term" value="P:quinolinate catabolic process"/>
    <property type="evidence" value="ECO:0007669"/>
    <property type="project" value="TreeGrafter"/>
</dbReference>
<evidence type="ECO:0000313" key="15">
    <source>
        <dbReference type="EMBL" id="ENU91214.1"/>
    </source>
</evidence>
<reference evidence="15 16" key="1">
    <citation type="submission" date="2013-02" db="EMBL/GenBank/DDBJ databases">
        <title>The Genome Sequence of Acinetobacter sp. NIPH 758.</title>
        <authorList>
            <consortium name="The Broad Institute Genome Sequencing Platform"/>
            <consortium name="The Broad Institute Genome Sequencing Center for Infectious Disease"/>
            <person name="Cerqueira G."/>
            <person name="Feldgarden M."/>
            <person name="Courvalin P."/>
            <person name="Perichon B."/>
            <person name="Grillot-Courvalin C."/>
            <person name="Clermont D."/>
            <person name="Rocha E."/>
            <person name="Yoon E.-J."/>
            <person name="Nemec A."/>
            <person name="Walker B."/>
            <person name="Young S.K."/>
            <person name="Zeng Q."/>
            <person name="Gargeya S."/>
            <person name="Fitzgerald M."/>
            <person name="Haas B."/>
            <person name="Abouelleil A."/>
            <person name="Alvarado L."/>
            <person name="Arachchi H.M."/>
            <person name="Berlin A.M."/>
            <person name="Chapman S.B."/>
            <person name="Dewar J."/>
            <person name="Goldberg J."/>
            <person name="Griggs A."/>
            <person name="Gujja S."/>
            <person name="Hansen M."/>
            <person name="Howarth C."/>
            <person name="Imamovic A."/>
            <person name="Larimer J."/>
            <person name="McCowan C."/>
            <person name="Murphy C."/>
            <person name="Neiman D."/>
            <person name="Pearson M."/>
            <person name="Priest M."/>
            <person name="Roberts A."/>
            <person name="Saif S."/>
            <person name="Shea T."/>
            <person name="Sisk P."/>
            <person name="Sykes S."/>
            <person name="Wortman J."/>
            <person name="Nusbaum C."/>
            <person name="Birren B."/>
        </authorList>
    </citation>
    <scope>NUCLEOTIDE SEQUENCE [LARGE SCALE GENOMIC DNA]</scope>
    <source>
        <strain evidence="15 16">NIPH 758</strain>
    </source>
</reference>